<feature type="transmembrane region" description="Helical" evidence="7">
    <location>
        <begin position="192"/>
        <end position="214"/>
    </location>
</feature>
<dbReference type="GO" id="GO:0016020">
    <property type="term" value="C:membrane"/>
    <property type="evidence" value="ECO:0007669"/>
    <property type="project" value="UniProtKB-SubCell"/>
</dbReference>
<feature type="transmembrane region" description="Helical" evidence="7">
    <location>
        <begin position="409"/>
        <end position="428"/>
    </location>
</feature>
<dbReference type="Proteomes" id="UP000298030">
    <property type="component" value="Unassembled WGS sequence"/>
</dbReference>
<keyword evidence="6 7" id="KW-0472">Membrane</keyword>
<feature type="transmembrane region" description="Helical" evidence="7">
    <location>
        <begin position="265"/>
        <end position="289"/>
    </location>
</feature>
<keyword evidence="10" id="KW-1185">Reference proteome</keyword>
<dbReference type="Gene3D" id="1.20.1740.10">
    <property type="entry name" value="Amino acid/polyamine transporter I"/>
    <property type="match status" value="1"/>
</dbReference>
<feature type="transmembrane region" description="Helical" evidence="7">
    <location>
        <begin position="434"/>
        <end position="457"/>
    </location>
</feature>
<dbReference type="Pfam" id="PF00324">
    <property type="entry name" value="AA_permease"/>
    <property type="match status" value="1"/>
</dbReference>
<feature type="transmembrane region" description="Helical" evidence="7">
    <location>
        <begin position="226"/>
        <end position="245"/>
    </location>
</feature>
<comment type="caution">
    <text evidence="9">The sequence shown here is derived from an EMBL/GenBank/DDBJ whole genome shotgun (WGS) entry which is preliminary data.</text>
</comment>
<evidence type="ECO:0000256" key="3">
    <source>
        <dbReference type="ARBA" id="ARBA00022692"/>
    </source>
</evidence>
<dbReference type="InterPro" id="IPR004841">
    <property type="entry name" value="AA-permease/SLC12A_dom"/>
</dbReference>
<feature type="domain" description="Amino acid permease/ SLC12A" evidence="8">
    <location>
        <begin position="94"/>
        <end position="545"/>
    </location>
</feature>
<evidence type="ECO:0000256" key="6">
    <source>
        <dbReference type="ARBA" id="ARBA00023136"/>
    </source>
</evidence>
<feature type="transmembrane region" description="Helical" evidence="7">
    <location>
        <begin position="110"/>
        <end position="131"/>
    </location>
</feature>
<organism evidence="9 10">
    <name type="scientific">Coprinellus micaceus</name>
    <name type="common">Glistening ink-cap mushroom</name>
    <name type="synonym">Coprinus micaceus</name>
    <dbReference type="NCBI Taxonomy" id="71717"/>
    <lineage>
        <taxon>Eukaryota</taxon>
        <taxon>Fungi</taxon>
        <taxon>Dikarya</taxon>
        <taxon>Basidiomycota</taxon>
        <taxon>Agaricomycotina</taxon>
        <taxon>Agaricomycetes</taxon>
        <taxon>Agaricomycetidae</taxon>
        <taxon>Agaricales</taxon>
        <taxon>Agaricineae</taxon>
        <taxon>Psathyrellaceae</taxon>
        <taxon>Coprinellus</taxon>
    </lineage>
</organism>
<accession>A0A4Y7TB27</accession>
<dbReference type="EMBL" id="QPFP01000021">
    <property type="protein sequence ID" value="TEB30779.1"/>
    <property type="molecule type" value="Genomic_DNA"/>
</dbReference>
<keyword evidence="4" id="KW-0029">Amino-acid transport</keyword>
<evidence type="ECO:0000256" key="2">
    <source>
        <dbReference type="ARBA" id="ARBA00022448"/>
    </source>
</evidence>
<evidence type="ECO:0000259" key="8">
    <source>
        <dbReference type="Pfam" id="PF00324"/>
    </source>
</evidence>
<protein>
    <submittedName>
        <fullName evidence="9">APC amino acid permease</fullName>
    </submittedName>
</protein>
<evidence type="ECO:0000256" key="4">
    <source>
        <dbReference type="ARBA" id="ARBA00022970"/>
    </source>
</evidence>
<feature type="transmembrane region" description="Helical" evidence="7">
    <location>
        <begin position="84"/>
        <end position="104"/>
    </location>
</feature>
<keyword evidence="3 7" id="KW-0812">Transmembrane</keyword>
<evidence type="ECO:0000256" key="7">
    <source>
        <dbReference type="SAM" id="Phobius"/>
    </source>
</evidence>
<keyword evidence="2" id="KW-0813">Transport</keyword>
<evidence type="ECO:0000313" key="10">
    <source>
        <dbReference type="Proteomes" id="UP000298030"/>
    </source>
</evidence>
<gene>
    <name evidence="9" type="ORF">FA13DRAFT_494863</name>
</gene>
<evidence type="ECO:0000256" key="5">
    <source>
        <dbReference type="ARBA" id="ARBA00022989"/>
    </source>
</evidence>
<evidence type="ECO:0000313" key="9">
    <source>
        <dbReference type="EMBL" id="TEB30779.1"/>
    </source>
</evidence>
<name>A0A4Y7TB27_COPMI</name>
<dbReference type="OrthoDB" id="3900342at2759"/>
<proteinExistence type="predicted"/>
<dbReference type="GO" id="GO:0015171">
    <property type="term" value="F:amino acid transmembrane transporter activity"/>
    <property type="evidence" value="ECO:0007669"/>
    <property type="project" value="TreeGrafter"/>
</dbReference>
<reference evidence="9 10" key="1">
    <citation type="journal article" date="2019" name="Nat. Ecol. Evol.">
        <title>Megaphylogeny resolves global patterns of mushroom evolution.</title>
        <authorList>
            <person name="Varga T."/>
            <person name="Krizsan K."/>
            <person name="Foldi C."/>
            <person name="Dima B."/>
            <person name="Sanchez-Garcia M."/>
            <person name="Sanchez-Ramirez S."/>
            <person name="Szollosi G.J."/>
            <person name="Szarkandi J.G."/>
            <person name="Papp V."/>
            <person name="Albert L."/>
            <person name="Andreopoulos W."/>
            <person name="Angelini C."/>
            <person name="Antonin V."/>
            <person name="Barry K.W."/>
            <person name="Bougher N.L."/>
            <person name="Buchanan P."/>
            <person name="Buyck B."/>
            <person name="Bense V."/>
            <person name="Catcheside P."/>
            <person name="Chovatia M."/>
            <person name="Cooper J."/>
            <person name="Damon W."/>
            <person name="Desjardin D."/>
            <person name="Finy P."/>
            <person name="Geml J."/>
            <person name="Haridas S."/>
            <person name="Hughes K."/>
            <person name="Justo A."/>
            <person name="Karasinski D."/>
            <person name="Kautmanova I."/>
            <person name="Kiss B."/>
            <person name="Kocsube S."/>
            <person name="Kotiranta H."/>
            <person name="LaButti K.M."/>
            <person name="Lechner B.E."/>
            <person name="Liimatainen K."/>
            <person name="Lipzen A."/>
            <person name="Lukacs Z."/>
            <person name="Mihaltcheva S."/>
            <person name="Morgado L.N."/>
            <person name="Niskanen T."/>
            <person name="Noordeloos M.E."/>
            <person name="Ohm R.A."/>
            <person name="Ortiz-Santana B."/>
            <person name="Ovrebo C."/>
            <person name="Racz N."/>
            <person name="Riley R."/>
            <person name="Savchenko A."/>
            <person name="Shiryaev A."/>
            <person name="Soop K."/>
            <person name="Spirin V."/>
            <person name="Szebenyi C."/>
            <person name="Tomsovsky M."/>
            <person name="Tulloss R.E."/>
            <person name="Uehling J."/>
            <person name="Grigoriev I.V."/>
            <person name="Vagvolgyi C."/>
            <person name="Papp T."/>
            <person name="Martin F.M."/>
            <person name="Miettinen O."/>
            <person name="Hibbett D.S."/>
            <person name="Nagy L.G."/>
        </authorList>
    </citation>
    <scope>NUCLEOTIDE SEQUENCE [LARGE SCALE GENOMIC DNA]</scope>
    <source>
        <strain evidence="9 10">FP101781</strain>
    </source>
</reference>
<dbReference type="FunFam" id="1.20.1740.10:FF:000017">
    <property type="entry name" value="Amino acid permease"/>
    <property type="match status" value="1"/>
</dbReference>
<dbReference type="PROSITE" id="PS00218">
    <property type="entry name" value="AMINO_ACID_PERMEASE_1"/>
    <property type="match status" value="1"/>
</dbReference>
<dbReference type="PANTHER" id="PTHR43341">
    <property type="entry name" value="AMINO ACID PERMEASE"/>
    <property type="match status" value="1"/>
</dbReference>
<dbReference type="InterPro" id="IPR050524">
    <property type="entry name" value="APC_YAT"/>
</dbReference>
<keyword evidence="5 7" id="KW-1133">Transmembrane helix</keyword>
<feature type="transmembrane region" description="Helical" evidence="7">
    <location>
        <begin position="310"/>
        <end position="331"/>
    </location>
</feature>
<feature type="transmembrane region" description="Helical" evidence="7">
    <location>
        <begin position="361"/>
        <end position="382"/>
    </location>
</feature>
<sequence>MSDTKEKEFDSASVASVPKGGKVEFYDPSKESIWTRLGLTPESFKRAPGTTGGQVVAGATNVQDLERILADTPMLQQKMKPRHLTMIAVDPLALVSFVGSGSALSRGGPAGVLIAWILIGIMLINVTQALGEMSILYPVSGGFYTLAIRFLDPSFAFAMGWNYVLQWAAVLPLEITVAGTTVQYWGTDVLPLAAWITIFWMVIVIVSIFGTLGFAEEEFWSSCLKLLVVIMFVFIGIVCICGGGPRGGAYDHYIGGSHWKNPGAFANGFKGVCSVFVTAAFAFAGTELVGLAASETPNPRETMPAAVKGTFWRITIIYITSLTIIGLLIPYDEPRLLGNSGAAASPFVIALKDAGIRGLDHFVNVTICISVLSIGLSCVYAGSRTLTALAETGYAPKIFAYVDKSSRPLWSVVAILAWAPLAYINVKAVGDEVFMWLLALSGLSTLFSWLSICLCHIRFRRAWKVQGHSIDELPFKALGGVYGSWFGVILIVVVLIAQFYVALWPIGGMPEDSGEVATNFFSAYLAAPVMILFYAIGYLWKRTLPQRAHEIDLDSGRKSWLTAEEMNAWRAERRRAPLYVRIYRMLFTN</sequence>
<dbReference type="PANTHER" id="PTHR43341:SF12">
    <property type="entry name" value="AMINO ACID TRANSPORTER (EUROFUNG)"/>
    <property type="match status" value="1"/>
</dbReference>
<evidence type="ECO:0000256" key="1">
    <source>
        <dbReference type="ARBA" id="ARBA00004141"/>
    </source>
</evidence>
<comment type="subcellular location">
    <subcellularLocation>
        <location evidence="1">Membrane</location>
        <topology evidence="1">Multi-pass membrane protein</topology>
    </subcellularLocation>
</comment>
<feature type="transmembrane region" description="Helical" evidence="7">
    <location>
        <begin position="521"/>
        <end position="540"/>
    </location>
</feature>
<dbReference type="AlphaFoldDB" id="A0A4Y7TB27"/>
<feature type="transmembrane region" description="Helical" evidence="7">
    <location>
        <begin position="478"/>
        <end position="501"/>
    </location>
</feature>
<dbReference type="InterPro" id="IPR004840">
    <property type="entry name" value="Amino_acid_permease_CS"/>
</dbReference>
<dbReference type="STRING" id="71717.A0A4Y7TB27"/>